<dbReference type="InterPro" id="IPR009357">
    <property type="entry name" value="Riboflavin_transptr"/>
</dbReference>
<evidence type="ECO:0000256" key="7">
    <source>
        <dbReference type="ARBA" id="ARBA00022989"/>
    </source>
</evidence>
<evidence type="ECO:0000256" key="4">
    <source>
        <dbReference type="ARBA" id="ARBA00022448"/>
    </source>
</evidence>
<evidence type="ECO:0000313" key="11">
    <source>
        <dbReference type="Proteomes" id="UP000663879"/>
    </source>
</evidence>
<proteinExistence type="inferred from homology"/>
<dbReference type="PANTHER" id="PTHR12929">
    <property type="entry name" value="SOLUTE CARRIER FAMILY 52"/>
    <property type="match status" value="1"/>
</dbReference>
<keyword evidence="8 9" id="KW-0472">Membrane</keyword>
<feature type="transmembrane region" description="Helical" evidence="9">
    <location>
        <begin position="362"/>
        <end position="385"/>
    </location>
</feature>
<evidence type="ECO:0000256" key="5">
    <source>
        <dbReference type="ARBA" id="ARBA00022475"/>
    </source>
</evidence>
<dbReference type="EMBL" id="CAJNOC010001522">
    <property type="protein sequence ID" value="CAF0871517.1"/>
    <property type="molecule type" value="Genomic_DNA"/>
</dbReference>
<sequence length="440" mass="49872">MVNLVNIVGVRQLMEYGKKVNWLLFVFICVFTMGSWIDISGIWCELPLIVEELPERWRLPSILTLISQIGQIAPLIFIIGRRFFPNKFTNANAILIVLTVGALSCFFMAIFWKKTAFIFNEERSIYLYLSSLSLSLLDSLSTITFLPYVGEFFAKEYIIPNYIGESLSSLIPGILAIIQGVGSPDECVNVTSVDNSTITITGVQTKFSVSVYFVLMGILICLSVASFTLINFLPYFKNMRKNRQDGYENSLEKDKSTLNRHDNNTIRIMLFISFLGGFINYGWLPGLMSYSTIPYGGDFMYLAVNLTSCGLTIAVLLSIFSYEVSTKRIILETLIPICLSTYILIMSIFSPCPPFVNAKYRLGGYFMVFCWVMTSCTFIRIRCLIATKLEKYGKQKLLLLGIFAIIGQLSGGLLIYFLVDVFRLFQDKPKCSPEDYCMRL</sequence>
<evidence type="ECO:0000256" key="6">
    <source>
        <dbReference type="ARBA" id="ARBA00022692"/>
    </source>
</evidence>
<evidence type="ECO:0000313" key="10">
    <source>
        <dbReference type="EMBL" id="CAF0871517.1"/>
    </source>
</evidence>
<evidence type="ECO:0000256" key="3">
    <source>
        <dbReference type="ARBA" id="ARBA00006366"/>
    </source>
</evidence>
<dbReference type="GO" id="GO:0005886">
    <property type="term" value="C:plasma membrane"/>
    <property type="evidence" value="ECO:0007669"/>
    <property type="project" value="UniProtKB-SubCell"/>
</dbReference>
<evidence type="ECO:0000256" key="1">
    <source>
        <dbReference type="ARBA" id="ARBA00000215"/>
    </source>
</evidence>
<feature type="transmembrane region" description="Helical" evidence="9">
    <location>
        <begin position="20"/>
        <end position="37"/>
    </location>
</feature>
<feature type="transmembrane region" description="Helical" evidence="9">
    <location>
        <begin position="91"/>
        <end position="113"/>
    </location>
</feature>
<feature type="transmembrane region" description="Helical" evidence="9">
    <location>
        <begin position="211"/>
        <end position="233"/>
    </location>
</feature>
<feature type="transmembrane region" description="Helical" evidence="9">
    <location>
        <begin position="162"/>
        <end position="182"/>
    </location>
</feature>
<comment type="catalytic activity">
    <reaction evidence="1 9">
        <text>riboflavin(in) = riboflavin(out)</text>
        <dbReference type="Rhea" id="RHEA:35015"/>
        <dbReference type="ChEBI" id="CHEBI:57986"/>
    </reaction>
</comment>
<comment type="caution">
    <text evidence="10">The sequence shown here is derived from an EMBL/GenBank/DDBJ whole genome shotgun (WGS) entry which is preliminary data.</text>
</comment>
<protein>
    <recommendedName>
        <fullName evidence="9">Riboflavin transporter</fullName>
    </recommendedName>
</protein>
<comment type="similarity">
    <text evidence="3 9">Belongs to the riboflavin transporter family.</text>
</comment>
<comment type="subcellular location">
    <subcellularLocation>
        <location evidence="2 9">Cell membrane</location>
        <topology evidence="2 9">Multi-pass membrane protein</topology>
    </subcellularLocation>
</comment>
<evidence type="ECO:0000256" key="9">
    <source>
        <dbReference type="RuleBase" id="RU368035"/>
    </source>
</evidence>
<keyword evidence="6 9" id="KW-0812">Transmembrane</keyword>
<keyword evidence="11" id="KW-1185">Reference proteome</keyword>
<dbReference type="Pfam" id="PF06237">
    <property type="entry name" value="SLC52_ribofla_tr"/>
    <property type="match status" value="1"/>
</dbReference>
<organism evidence="10 11">
    <name type="scientific">Brachionus calyciflorus</name>
    <dbReference type="NCBI Taxonomy" id="104777"/>
    <lineage>
        <taxon>Eukaryota</taxon>
        <taxon>Metazoa</taxon>
        <taxon>Spiralia</taxon>
        <taxon>Gnathifera</taxon>
        <taxon>Rotifera</taxon>
        <taxon>Eurotatoria</taxon>
        <taxon>Monogononta</taxon>
        <taxon>Pseudotrocha</taxon>
        <taxon>Ploima</taxon>
        <taxon>Brachionidae</taxon>
        <taxon>Brachionus</taxon>
    </lineage>
</organism>
<dbReference type="AlphaFoldDB" id="A0A813XKE8"/>
<feature type="transmembrane region" description="Helical" evidence="9">
    <location>
        <begin position="125"/>
        <end position="150"/>
    </location>
</feature>
<dbReference type="OrthoDB" id="9995836at2759"/>
<gene>
    <name evidence="10" type="ORF">OXX778_LOCUS9955</name>
</gene>
<feature type="transmembrane region" description="Helical" evidence="9">
    <location>
        <begin position="265"/>
        <end position="284"/>
    </location>
</feature>
<feature type="transmembrane region" description="Helical" evidence="9">
    <location>
        <begin position="299"/>
        <end position="322"/>
    </location>
</feature>
<keyword evidence="7 9" id="KW-1133">Transmembrane helix</keyword>
<feature type="transmembrane region" description="Helical" evidence="9">
    <location>
        <begin position="397"/>
        <end position="419"/>
    </location>
</feature>
<evidence type="ECO:0000256" key="8">
    <source>
        <dbReference type="ARBA" id="ARBA00023136"/>
    </source>
</evidence>
<keyword evidence="5 9" id="KW-1003">Cell membrane</keyword>
<dbReference type="GO" id="GO:0032217">
    <property type="term" value="F:riboflavin transmembrane transporter activity"/>
    <property type="evidence" value="ECO:0007669"/>
    <property type="project" value="UniProtKB-UniRule"/>
</dbReference>
<feature type="transmembrane region" description="Helical" evidence="9">
    <location>
        <begin position="329"/>
        <end position="350"/>
    </location>
</feature>
<accession>A0A813XKE8</accession>
<dbReference type="Proteomes" id="UP000663879">
    <property type="component" value="Unassembled WGS sequence"/>
</dbReference>
<reference evidence="10" key="1">
    <citation type="submission" date="2021-02" db="EMBL/GenBank/DDBJ databases">
        <authorList>
            <person name="Nowell W R."/>
        </authorList>
    </citation>
    <scope>NUCLEOTIDE SEQUENCE</scope>
    <source>
        <strain evidence="10">Ploen Becks lab</strain>
    </source>
</reference>
<name>A0A813XKE8_9BILA</name>
<evidence type="ECO:0000256" key="2">
    <source>
        <dbReference type="ARBA" id="ARBA00004651"/>
    </source>
</evidence>
<dbReference type="PANTHER" id="PTHR12929:SF10">
    <property type="entry name" value="RIBOFLAVIN TRANSPORTER"/>
    <property type="match status" value="1"/>
</dbReference>
<keyword evidence="4 9" id="KW-0813">Transport</keyword>
<feature type="transmembrane region" description="Helical" evidence="9">
    <location>
        <begin position="57"/>
        <end position="79"/>
    </location>
</feature>
<comment type="function">
    <text evidence="9">Plasma membrane transporter mediating the uptake by cells of the water soluble vitamin B2/riboflavin that plays a key role in biochemical oxidation-reduction reactions of the carbohydrate, lipid, and amino acid metabolism.</text>
</comment>